<feature type="transmembrane region" description="Helical" evidence="9">
    <location>
        <begin position="387"/>
        <end position="409"/>
    </location>
</feature>
<dbReference type="Proteomes" id="UP000248659">
    <property type="component" value="Unassembled WGS sequence"/>
</dbReference>
<comment type="subcellular location">
    <subcellularLocation>
        <location evidence="1">Cell membrane</location>
        <topology evidence="1">Multi-pass membrane protein</topology>
    </subcellularLocation>
</comment>
<dbReference type="CDD" id="cd06550">
    <property type="entry name" value="TM_ABC_iron-siderophores_like"/>
    <property type="match status" value="1"/>
</dbReference>
<sequence length="439" mass="44947">MADGRMGKHRPRRSRHHRRRLHGPPPLPGRRRGEEAGVPAHRPGRAPDDSRAGRADRADGRPCDERDDAVDLRVAGAVRGAFEDVLRMTMEAAPVRAVTWRGLWLAPVVLGMTILAGTAIGETRLPFVTVLGTLANHLWGAGYPVDGIEAGIIWSYRLPRAVVAACCGAGLALTGVVLQALLRNPLADPYLMGLSAGASTGAVLVTVAGLGGGAISMSLGALTGALLAFGCVAVLARAVSGDVGGGRATQAAAALILAGIAGSQLFNALTAFIIARSANAEQARGIMFWLMGNLSGIRWDDVGACMAVSVAGVALCLWHRRGLDAFTFGADGAASLGINVPALRGSLIAATAVMVGVLVSKVGAIGFVGLVVPHAMRFLVGARHDRLVPASALAGAVFLVAADVISRSLVPGQVLPIGVVTALVGAPAFALILVHGARK</sequence>
<evidence type="ECO:0000256" key="1">
    <source>
        <dbReference type="ARBA" id="ARBA00004651"/>
    </source>
</evidence>
<evidence type="ECO:0000256" key="5">
    <source>
        <dbReference type="ARBA" id="ARBA00022692"/>
    </source>
</evidence>
<evidence type="ECO:0000256" key="3">
    <source>
        <dbReference type="ARBA" id="ARBA00022448"/>
    </source>
</evidence>
<dbReference type="PANTHER" id="PTHR30472:SF25">
    <property type="entry name" value="ABC TRANSPORTER PERMEASE PROTEIN MJ0876-RELATED"/>
    <property type="match status" value="1"/>
</dbReference>
<dbReference type="InterPro" id="IPR037294">
    <property type="entry name" value="ABC_BtuC-like"/>
</dbReference>
<feature type="region of interest" description="Disordered" evidence="8">
    <location>
        <begin position="1"/>
        <end position="65"/>
    </location>
</feature>
<evidence type="ECO:0000313" key="11">
    <source>
        <dbReference type="Proteomes" id="UP000248659"/>
    </source>
</evidence>
<dbReference type="Pfam" id="PF01032">
    <property type="entry name" value="FecCD"/>
    <property type="match status" value="1"/>
</dbReference>
<name>A0ABX9DFX9_9RHOB</name>
<feature type="transmembrane region" description="Helical" evidence="9">
    <location>
        <begin position="251"/>
        <end position="276"/>
    </location>
</feature>
<organism evidence="10 11">
    <name type="scientific">Rhodovulum viride</name>
    <dbReference type="NCBI Taxonomy" id="1231134"/>
    <lineage>
        <taxon>Bacteria</taxon>
        <taxon>Pseudomonadati</taxon>
        <taxon>Pseudomonadota</taxon>
        <taxon>Alphaproteobacteria</taxon>
        <taxon>Rhodobacterales</taxon>
        <taxon>Paracoccaceae</taxon>
        <taxon>Rhodovulum</taxon>
    </lineage>
</organism>
<feature type="compositionally biased region" description="Basic and acidic residues" evidence="8">
    <location>
        <begin position="45"/>
        <end position="64"/>
    </location>
</feature>
<dbReference type="EMBL" id="MUAV01000012">
    <property type="protein sequence ID" value="RAP41053.1"/>
    <property type="molecule type" value="Genomic_DNA"/>
</dbReference>
<keyword evidence="6 9" id="KW-1133">Transmembrane helix</keyword>
<keyword evidence="4" id="KW-1003">Cell membrane</keyword>
<dbReference type="Gene3D" id="1.10.3470.10">
    <property type="entry name" value="ABC transporter involved in vitamin B12 uptake, BtuC"/>
    <property type="match status" value="1"/>
</dbReference>
<keyword evidence="11" id="KW-1185">Reference proteome</keyword>
<evidence type="ECO:0000256" key="2">
    <source>
        <dbReference type="ARBA" id="ARBA00007935"/>
    </source>
</evidence>
<evidence type="ECO:0000256" key="4">
    <source>
        <dbReference type="ARBA" id="ARBA00022475"/>
    </source>
</evidence>
<feature type="compositionally biased region" description="Basic residues" evidence="8">
    <location>
        <begin position="7"/>
        <end position="22"/>
    </location>
</feature>
<feature type="transmembrane region" description="Helical" evidence="9">
    <location>
        <begin position="348"/>
        <end position="375"/>
    </location>
</feature>
<evidence type="ECO:0000256" key="7">
    <source>
        <dbReference type="ARBA" id="ARBA00023136"/>
    </source>
</evidence>
<feature type="transmembrane region" description="Helical" evidence="9">
    <location>
        <begin position="221"/>
        <end position="239"/>
    </location>
</feature>
<feature type="transmembrane region" description="Helical" evidence="9">
    <location>
        <begin position="161"/>
        <end position="182"/>
    </location>
</feature>
<keyword evidence="7 9" id="KW-0472">Membrane</keyword>
<feature type="transmembrane region" description="Helical" evidence="9">
    <location>
        <begin position="194"/>
        <end position="215"/>
    </location>
</feature>
<protein>
    <submittedName>
        <fullName evidence="10">ABC transporter permease</fullName>
    </submittedName>
</protein>
<feature type="transmembrane region" description="Helical" evidence="9">
    <location>
        <begin position="296"/>
        <end position="318"/>
    </location>
</feature>
<keyword evidence="3" id="KW-0813">Transport</keyword>
<dbReference type="SUPFAM" id="SSF81345">
    <property type="entry name" value="ABC transporter involved in vitamin B12 uptake, BtuC"/>
    <property type="match status" value="1"/>
</dbReference>
<gene>
    <name evidence="10" type="ORF">BYZ73_11480</name>
</gene>
<evidence type="ECO:0000256" key="9">
    <source>
        <dbReference type="SAM" id="Phobius"/>
    </source>
</evidence>
<proteinExistence type="inferred from homology"/>
<dbReference type="InterPro" id="IPR000522">
    <property type="entry name" value="ABC_transptr_permease_BtuC"/>
</dbReference>
<comment type="similarity">
    <text evidence="2">Belongs to the binding-protein-dependent transport system permease family. FecCD subfamily.</text>
</comment>
<feature type="transmembrane region" description="Helical" evidence="9">
    <location>
        <begin position="325"/>
        <end position="342"/>
    </location>
</feature>
<feature type="transmembrane region" description="Helical" evidence="9">
    <location>
        <begin position="415"/>
        <end position="434"/>
    </location>
</feature>
<keyword evidence="5 9" id="KW-0812">Transmembrane</keyword>
<evidence type="ECO:0000256" key="8">
    <source>
        <dbReference type="SAM" id="MobiDB-lite"/>
    </source>
</evidence>
<evidence type="ECO:0000313" key="10">
    <source>
        <dbReference type="EMBL" id="RAP41053.1"/>
    </source>
</evidence>
<comment type="caution">
    <text evidence="10">The sequence shown here is derived from an EMBL/GenBank/DDBJ whole genome shotgun (WGS) entry which is preliminary data.</text>
</comment>
<evidence type="ECO:0000256" key="6">
    <source>
        <dbReference type="ARBA" id="ARBA00022989"/>
    </source>
</evidence>
<dbReference type="PANTHER" id="PTHR30472">
    <property type="entry name" value="FERRIC ENTEROBACTIN TRANSPORT SYSTEM PERMEASE PROTEIN"/>
    <property type="match status" value="1"/>
</dbReference>
<feature type="transmembrane region" description="Helical" evidence="9">
    <location>
        <begin position="103"/>
        <end position="121"/>
    </location>
</feature>
<accession>A0ABX9DFX9</accession>
<reference evidence="10 11" key="1">
    <citation type="submission" date="2017-01" db="EMBL/GenBank/DDBJ databases">
        <title>Genome sequence of Rhodovulum viride JA756.</title>
        <authorList>
            <person name="Lakshmi K.V."/>
            <person name="Tushar L.D."/>
            <person name="Sasikala C."/>
            <person name="Venkataramana C."/>
        </authorList>
    </citation>
    <scope>NUCLEOTIDE SEQUENCE [LARGE SCALE GENOMIC DNA]</scope>
    <source>
        <strain evidence="10 11">JA756</strain>
    </source>
</reference>